<proteinExistence type="predicted"/>
<reference evidence="7 8" key="1">
    <citation type="submission" date="2018-08" db="EMBL/GenBank/DDBJ databases">
        <title>A genome reference for cultivated species of the human gut microbiota.</title>
        <authorList>
            <person name="Zou Y."/>
            <person name="Xue W."/>
            <person name="Luo G."/>
        </authorList>
    </citation>
    <scope>NUCLEOTIDE SEQUENCE [LARGE SCALE GENOMIC DNA]</scope>
    <source>
        <strain evidence="6 8">AF28-11</strain>
        <strain evidence="5 7">OM03-4</strain>
    </source>
</reference>
<feature type="region of interest" description="Disordered" evidence="1">
    <location>
        <begin position="1"/>
        <end position="23"/>
    </location>
</feature>
<dbReference type="Proteomes" id="UP000466952">
    <property type="component" value="Unassembled WGS sequence"/>
</dbReference>
<dbReference type="Proteomes" id="UP000260759">
    <property type="component" value="Unassembled WGS sequence"/>
</dbReference>
<dbReference type="EMBL" id="WCTY01000042">
    <property type="protein sequence ID" value="KAB4180500.1"/>
    <property type="molecule type" value="Genomic_DNA"/>
</dbReference>
<evidence type="ECO:0000313" key="6">
    <source>
        <dbReference type="EMBL" id="RGQ53244.1"/>
    </source>
</evidence>
<dbReference type="Proteomes" id="UP000487221">
    <property type="component" value="Unassembled WGS sequence"/>
</dbReference>
<evidence type="ECO:0000313" key="2">
    <source>
        <dbReference type="EMBL" id="KAB4087927.1"/>
    </source>
</evidence>
<accession>A0A139KAC7</accession>
<evidence type="ECO:0000313" key="8">
    <source>
        <dbReference type="Proteomes" id="UP000283680"/>
    </source>
</evidence>
<evidence type="ECO:0000313" key="11">
    <source>
        <dbReference type="Proteomes" id="UP000487221"/>
    </source>
</evidence>
<evidence type="ECO:0000313" key="3">
    <source>
        <dbReference type="EMBL" id="KAB4180500.1"/>
    </source>
</evidence>
<dbReference type="Proteomes" id="UP000432488">
    <property type="component" value="Unassembled WGS sequence"/>
</dbReference>
<comment type="caution">
    <text evidence="3">The sequence shown here is derived from an EMBL/GenBank/DDBJ whole genome shotgun (WGS) entry which is preliminary data.</text>
</comment>
<name>A0A139KAC7_BACUN</name>
<evidence type="ECO:0000313" key="10">
    <source>
        <dbReference type="Proteomes" id="UP000466952"/>
    </source>
</evidence>
<evidence type="ECO:0000313" key="5">
    <source>
        <dbReference type="EMBL" id="RGN95017.1"/>
    </source>
</evidence>
<gene>
    <name evidence="6" type="ORF">DWY92_06080</name>
    <name evidence="5" type="ORF">DXB37_07560</name>
    <name evidence="4" type="ORF">GAP55_12935</name>
    <name evidence="3" type="ORF">GAQ44_19710</name>
    <name evidence="2" type="ORF">GAQ56_18555</name>
</gene>
<dbReference type="EMBL" id="QSVA01000005">
    <property type="protein sequence ID" value="RGN95017.1"/>
    <property type="molecule type" value="Genomic_DNA"/>
</dbReference>
<sequence>MIGEKNFPAKNGAGTVPPPQDGEYTVDDLKTALEESERSLHDAVFIARQVWEKDCDAVKFDIDDLVQIESALQEICNITAGIDSGDDGE</sequence>
<dbReference type="AlphaFoldDB" id="A0A139KAC7"/>
<dbReference type="EMBL" id="WCUV01000016">
    <property type="protein sequence ID" value="KAB4087927.1"/>
    <property type="molecule type" value="Genomic_DNA"/>
</dbReference>
<dbReference type="EMBL" id="QRTH01000002">
    <property type="protein sequence ID" value="RGQ53244.1"/>
    <property type="molecule type" value="Genomic_DNA"/>
</dbReference>
<protein>
    <submittedName>
        <fullName evidence="3">Uncharacterized protein</fullName>
    </submittedName>
</protein>
<organism evidence="3 11">
    <name type="scientific">Bacteroides uniformis</name>
    <dbReference type="NCBI Taxonomy" id="820"/>
    <lineage>
        <taxon>Bacteria</taxon>
        <taxon>Pseudomonadati</taxon>
        <taxon>Bacteroidota</taxon>
        <taxon>Bacteroidia</taxon>
        <taxon>Bacteroidales</taxon>
        <taxon>Bacteroidaceae</taxon>
        <taxon>Bacteroides</taxon>
    </lineage>
</organism>
<evidence type="ECO:0000313" key="9">
    <source>
        <dbReference type="Proteomes" id="UP000432488"/>
    </source>
</evidence>
<reference evidence="9 10" key="2">
    <citation type="journal article" date="2019" name="Nat. Med.">
        <title>A library of human gut bacterial isolates paired with longitudinal multiomics data enables mechanistic microbiome research.</title>
        <authorList>
            <person name="Poyet M."/>
            <person name="Groussin M."/>
            <person name="Gibbons S.M."/>
            <person name="Avila-Pacheco J."/>
            <person name="Jiang X."/>
            <person name="Kearney S.M."/>
            <person name="Perrotta A.R."/>
            <person name="Berdy B."/>
            <person name="Zhao S."/>
            <person name="Lieberman T.D."/>
            <person name="Swanson P.K."/>
            <person name="Smith M."/>
            <person name="Roesemann S."/>
            <person name="Alexander J.E."/>
            <person name="Rich S.A."/>
            <person name="Livny J."/>
            <person name="Vlamakis H."/>
            <person name="Clish C."/>
            <person name="Bullock K."/>
            <person name="Deik A."/>
            <person name="Scott J."/>
            <person name="Pierce K.A."/>
            <person name="Xavier R.J."/>
            <person name="Alm E.J."/>
        </authorList>
    </citation>
    <scope>NUCLEOTIDE SEQUENCE [LARGE SCALE GENOMIC DNA]</scope>
    <source>
        <strain evidence="4 10">BIOML-A11</strain>
        <strain evidence="3 11">BIOML-A19</strain>
        <strain evidence="2 9">BIOML-A42</strain>
    </source>
</reference>
<evidence type="ECO:0000256" key="1">
    <source>
        <dbReference type="SAM" id="MobiDB-lite"/>
    </source>
</evidence>
<dbReference type="EMBL" id="WCTR01000008">
    <property type="protein sequence ID" value="KAB4211934.1"/>
    <property type="molecule type" value="Genomic_DNA"/>
</dbReference>
<dbReference type="Proteomes" id="UP000283680">
    <property type="component" value="Unassembled WGS sequence"/>
</dbReference>
<evidence type="ECO:0000313" key="4">
    <source>
        <dbReference type="EMBL" id="KAB4211934.1"/>
    </source>
</evidence>
<evidence type="ECO:0000313" key="7">
    <source>
        <dbReference type="Proteomes" id="UP000260759"/>
    </source>
</evidence>